<dbReference type="KEGG" id="ovi:T265_11103"/>
<reference evidence="1 2" key="1">
    <citation type="submission" date="2013-11" db="EMBL/GenBank/DDBJ databases">
        <title>Opisthorchis viverrini - life in the bile duct.</title>
        <authorList>
            <person name="Young N.D."/>
            <person name="Nagarajan N."/>
            <person name="Lin S.J."/>
            <person name="Korhonen P.K."/>
            <person name="Jex A.R."/>
            <person name="Hall R.S."/>
            <person name="Safavi-Hemami H."/>
            <person name="Kaewkong W."/>
            <person name="Bertrand D."/>
            <person name="Gao S."/>
            <person name="Seet Q."/>
            <person name="Wongkham S."/>
            <person name="Teh B.T."/>
            <person name="Wongkham C."/>
            <person name="Intapan P.M."/>
            <person name="Maleewong W."/>
            <person name="Yang X."/>
            <person name="Hu M."/>
            <person name="Wang Z."/>
            <person name="Hofmann A."/>
            <person name="Sternberg P.W."/>
            <person name="Tan P."/>
            <person name="Wang J."/>
            <person name="Gasser R.B."/>
        </authorList>
    </citation>
    <scope>NUCLEOTIDE SEQUENCE [LARGE SCALE GENOMIC DNA]</scope>
</reference>
<dbReference type="AlphaFoldDB" id="A0A074Z480"/>
<evidence type="ECO:0000313" key="2">
    <source>
        <dbReference type="Proteomes" id="UP000054324"/>
    </source>
</evidence>
<dbReference type="CTD" id="20325271"/>
<dbReference type="RefSeq" id="XP_009175933.1">
    <property type="nucleotide sequence ID" value="XM_009177669.1"/>
</dbReference>
<proteinExistence type="predicted"/>
<evidence type="ECO:0000313" key="1">
    <source>
        <dbReference type="EMBL" id="KER20322.1"/>
    </source>
</evidence>
<dbReference type="Proteomes" id="UP000054324">
    <property type="component" value="Unassembled WGS sequence"/>
</dbReference>
<accession>A0A074Z480</accession>
<dbReference type="GeneID" id="20325271"/>
<protein>
    <submittedName>
        <fullName evidence="1">Uncharacterized protein</fullName>
    </submittedName>
</protein>
<dbReference type="EMBL" id="KL597068">
    <property type="protein sequence ID" value="KER20322.1"/>
    <property type="molecule type" value="Genomic_DNA"/>
</dbReference>
<name>A0A074Z480_OPIVI</name>
<organism evidence="1 2">
    <name type="scientific">Opisthorchis viverrini</name>
    <name type="common">Southeast Asian liver fluke</name>
    <dbReference type="NCBI Taxonomy" id="6198"/>
    <lineage>
        <taxon>Eukaryota</taxon>
        <taxon>Metazoa</taxon>
        <taxon>Spiralia</taxon>
        <taxon>Lophotrochozoa</taxon>
        <taxon>Platyhelminthes</taxon>
        <taxon>Trematoda</taxon>
        <taxon>Digenea</taxon>
        <taxon>Opisthorchiida</taxon>
        <taxon>Opisthorchiata</taxon>
        <taxon>Opisthorchiidae</taxon>
        <taxon>Opisthorchis</taxon>
    </lineage>
</organism>
<keyword evidence="2" id="KW-1185">Reference proteome</keyword>
<sequence>MTDMEILHTKAPIRSTGCARFSLVNELSAHSQMTSEWNTPSTGEPADLKIEHSYSQLSWCDGVPVWSARFVIDSFQTYPLMCTISGACSSVVSACLTTLLQSRSELYPDHLSTILGSFSVISVRFLRQGGTGEQRCSLQMYAIRAPCAHQASAAKPSVLGERAFKSIDGTK</sequence>
<gene>
    <name evidence="1" type="ORF">T265_11103</name>
</gene>